<keyword evidence="1" id="KW-1133">Transmembrane helix</keyword>
<organism evidence="2">
    <name type="scientific">marine metagenome</name>
    <dbReference type="NCBI Taxonomy" id="408172"/>
    <lineage>
        <taxon>unclassified sequences</taxon>
        <taxon>metagenomes</taxon>
        <taxon>ecological metagenomes</taxon>
    </lineage>
</organism>
<sequence length="64" mass="6915">MTNYTYSLFITLIIFITKLNAGIIYVSATGSDEEGDGSVTNPFETIQKGVDVAIDMDTVYVSNG</sequence>
<gene>
    <name evidence="2" type="ORF">METZ01_LOCUS414493</name>
</gene>
<dbReference type="Gene3D" id="2.160.20.10">
    <property type="entry name" value="Single-stranded right-handed beta-helix, Pectin lyase-like"/>
    <property type="match status" value="1"/>
</dbReference>
<reference evidence="2" key="1">
    <citation type="submission" date="2018-05" db="EMBL/GenBank/DDBJ databases">
        <authorList>
            <person name="Lanie J.A."/>
            <person name="Ng W.-L."/>
            <person name="Kazmierczak K.M."/>
            <person name="Andrzejewski T.M."/>
            <person name="Davidsen T.M."/>
            <person name="Wayne K.J."/>
            <person name="Tettelin H."/>
            <person name="Glass J.I."/>
            <person name="Rusch D."/>
            <person name="Podicherti R."/>
            <person name="Tsui H.-C.T."/>
            <person name="Winkler M.E."/>
        </authorList>
    </citation>
    <scope>NUCLEOTIDE SEQUENCE</scope>
</reference>
<feature type="non-terminal residue" evidence="2">
    <location>
        <position position="64"/>
    </location>
</feature>
<protein>
    <recommendedName>
        <fullName evidence="3">DUF1565 domain-containing protein</fullName>
    </recommendedName>
</protein>
<evidence type="ECO:0008006" key="3">
    <source>
        <dbReference type="Google" id="ProtNLM"/>
    </source>
</evidence>
<evidence type="ECO:0000313" key="2">
    <source>
        <dbReference type="EMBL" id="SVD61639.1"/>
    </source>
</evidence>
<dbReference type="InterPro" id="IPR011050">
    <property type="entry name" value="Pectin_lyase_fold/virulence"/>
</dbReference>
<feature type="transmembrane region" description="Helical" evidence="1">
    <location>
        <begin position="6"/>
        <end position="26"/>
    </location>
</feature>
<keyword evidence="1" id="KW-0812">Transmembrane</keyword>
<dbReference type="InterPro" id="IPR012334">
    <property type="entry name" value="Pectin_lyas_fold"/>
</dbReference>
<accession>A0A382WSN4</accession>
<name>A0A382WSN4_9ZZZZ</name>
<keyword evidence="1" id="KW-0472">Membrane</keyword>
<dbReference type="SUPFAM" id="SSF51126">
    <property type="entry name" value="Pectin lyase-like"/>
    <property type="match status" value="1"/>
</dbReference>
<dbReference type="EMBL" id="UINC01162083">
    <property type="protein sequence ID" value="SVD61639.1"/>
    <property type="molecule type" value="Genomic_DNA"/>
</dbReference>
<evidence type="ECO:0000256" key="1">
    <source>
        <dbReference type="SAM" id="Phobius"/>
    </source>
</evidence>
<dbReference type="AlphaFoldDB" id="A0A382WSN4"/>
<proteinExistence type="predicted"/>